<dbReference type="EMBL" id="CARXXK010000001">
    <property type="protein sequence ID" value="CAI6345713.1"/>
    <property type="molecule type" value="Genomic_DNA"/>
</dbReference>
<reference evidence="2 3" key="1">
    <citation type="submission" date="2023-01" db="EMBL/GenBank/DDBJ databases">
        <authorList>
            <person name="Whitehead M."/>
        </authorList>
    </citation>
    <scope>NUCLEOTIDE SEQUENCE [LARGE SCALE GENOMIC DNA]</scope>
</reference>
<gene>
    <name evidence="2" type="ORF">MEUPH1_LOCUS2694</name>
</gene>
<feature type="compositionally biased region" description="Basic residues" evidence="1">
    <location>
        <begin position="66"/>
        <end position="88"/>
    </location>
</feature>
<evidence type="ECO:0000313" key="3">
    <source>
        <dbReference type="Proteomes" id="UP001160148"/>
    </source>
</evidence>
<comment type="caution">
    <text evidence="2">The sequence shown here is derived from an EMBL/GenBank/DDBJ whole genome shotgun (WGS) entry which is preliminary data.</text>
</comment>
<dbReference type="Proteomes" id="UP001160148">
    <property type="component" value="Unassembled WGS sequence"/>
</dbReference>
<evidence type="ECO:0008006" key="4">
    <source>
        <dbReference type="Google" id="ProtNLM"/>
    </source>
</evidence>
<feature type="region of interest" description="Disordered" evidence="1">
    <location>
        <begin position="66"/>
        <end position="91"/>
    </location>
</feature>
<evidence type="ECO:0000256" key="1">
    <source>
        <dbReference type="SAM" id="MobiDB-lite"/>
    </source>
</evidence>
<evidence type="ECO:0000313" key="2">
    <source>
        <dbReference type="EMBL" id="CAI6345713.1"/>
    </source>
</evidence>
<sequence length="112" mass="12357">MGPSHTGIIGNGLADRAANEAIASPSSLRINKITFQDALIKINNLTKRHWQDLGGDFKVQIQINLKKSKHQSTHGKPSHPHPGTKKKLSQGLDWTLPSNTLALHNKRRLSDL</sequence>
<accession>A0AAV0VN88</accession>
<organism evidence="2 3">
    <name type="scientific">Macrosiphum euphorbiae</name>
    <name type="common">potato aphid</name>
    <dbReference type="NCBI Taxonomy" id="13131"/>
    <lineage>
        <taxon>Eukaryota</taxon>
        <taxon>Metazoa</taxon>
        <taxon>Ecdysozoa</taxon>
        <taxon>Arthropoda</taxon>
        <taxon>Hexapoda</taxon>
        <taxon>Insecta</taxon>
        <taxon>Pterygota</taxon>
        <taxon>Neoptera</taxon>
        <taxon>Paraneoptera</taxon>
        <taxon>Hemiptera</taxon>
        <taxon>Sternorrhyncha</taxon>
        <taxon>Aphidomorpha</taxon>
        <taxon>Aphidoidea</taxon>
        <taxon>Aphididae</taxon>
        <taxon>Macrosiphini</taxon>
        <taxon>Macrosiphum</taxon>
    </lineage>
</organism>
<keyword evidence="3" id="KW-1185">Reference proteome</keyword>
<proteinExistence type="predicted"/>
<name>A0AAV0VN88_9HEMI</name>
<protein>
    <recommendedName>
        <fullName evidence="4">RNase H type-1 domain-containing protein</fullName>
    </recommendedName>
</protein>
<dbReference type="AlphaFoldDB" id="A0AAV0VN88"/>